<evidence type="ECO:0000313" key="4">
    <source>
        <dbReference type="Proteomes" id="UP001469365"/>
    </source>
</evidence>
<gene>
    <name evidence="3" type="ORF">WMW72_10645</name>
</gene>
<accession>A0ABU9DHL0</accession>
<reference evidence="3 4" key="1">
    <citation type="submission" date="2024-04" db="EMBL/GenBank/DDBJ databases">
        <title>draft genome sequnece of Paenibacillus filicis.</title>
        <authorList>
            <person name="Kim D.-U."/>
        </authorList>
    </citation>
    <scope>NUCLEOTIDE SEQUENCE [LARGE SCALE GENOMIC DNA]</scope>
    <source>
        <strain evidence="3 4">KACC14197</strain>
    </source>
</reference>
<sequence>MEDEVISASHSAEEVNNVTEAVESARAAFDLPKSEQASEIEQPEVDGGTVTDPAEHPQGKKITVKYNKQDVEIDEESVPELLQKGLALEKERERKAEAEKALQRAAKLAGYDRTEDYLANLDRIEQQAVQTKQDQLEQYKRQLLQEAEDSGLDPETLTRYLDNHPLFQQAQAALDREKQSQTVQKQQESEQQQLQKWEALFTKYPSLTDNLPEDGSAAAWLTPEMKVRIDRGYDPIDAYELAHRDTLTAQTKKQVEAAAIKAQRLNKRSEALGSEGGETEPQVPDELVSAFSMFGLNPANAKKYVKK</sequence>
<feature type="region of interest" description="Disordered" evidence="2">
    <location>
        <begin position="30"/>
        <end position="59"/>
    </location>
</feature>
<feature type="coiled-coil region" evidence="1">
    <location>
        <begin position="88"/>
        <end position="149"/>
    </location>
</feature>
<keyword evidence="1" id="KW-0175">Coiled coil</keyword>
<dbReference type="Proteomes" id="UP001469365">
    <property type="component" value="Unassembled WGS sequence"/>
</dbReference>
<organism evidence="3 4">
    <name type="scientific">Paenibacillus filicis</name>
    <dbReference type="NCBI Taxonomy" id="669464"/>
    <lineage>
        <taxon>Bacteria</taxon>
        <taxon>Bacillati</taxon>
        <taxon>Bacillota</taxon>
        <taxon>Bacilli</taxon>
        <taxon>Bacillales</taxon>
        <taxon>Paenibacillaceae</taxon>
        <taxon>Paenibacillus</taxon>
    </lineage>
</organism>
<evidence type="ECO:0000313" key="3">
    <source>
        <dbReference type="EMBL" id="MEK8128361.1"/>
    </source>
</evidence>
<protein>
    <recommendedName>
        <fullName evidence="5">Scaffolding protein</fullName>
    </recommendedName>
</protein>
<evidence type="ECO:0008006" key="5">
    <source>
        <dbReference type="Google" id="ProtNLM"/>
    </source>
</evidence>
<evidence type="ECO:0000256" key="1">
    <source>
        <dbReference type="SAM" id="Coils"/>
    </source>
</evidence>
<evidence type="ECO:0000256" key="2">
    <source>
        <dbReference type="SAM" id="MobiDB-lite"/>
    </source>
</evidence>
<name>A0ABU9DHL0_9BACL</name>
<comment type="caution">
    <text evidence="3">The sequence shown here is derived from an EMBL/GenBank/DDBJ whole genome shotgun (WGS) entry which is preliminary data.</text>
</comment>
<dbReference type="RefSeq" id="WP_341415428.1">
    <property type="nucleotide sequence ID" value="NZ_JBBPCC010000005.1"/>
</dbReference>
<dbReference type="EMBL" id="JBBPCC010000005">
    <property type="protein sequence ID" value="MEK8128361.1"/>
    <property type="molecule type" value="Genomic_DNA"/>
</dbReference>
<keyword evidence="4" id="KW-1185">Reference proteome</keyword>
<proteinExistence type="predicted"/>